<organism evidence="2 3">
    <name type="scientific">Flavonifractor plautii</name>
    <name type="common">Fusobacterium plautii</name>
    <dbReference type="NCBI Taxonomy" id="292800"/>
    <lineage>
        <taxon>Bacteria</taxon>
        <taxon>Bacillati</taxon>
        <taxon>Bacillota</taxon>
        <taxon>Clostridia</taxon>
        <taxon>Eubacteriales</taxon>
        <taxon>Oscillospiraceae</taxon>
        <taxon>Flavonifractor</taxon>
    </lineage>
</organism>
<feature type="region of interest" description="Disordered" evidence="1">
    <location>
        <begin position="41"/>
        <end position="124"/>
    </location>
</feature>
<sequence>MTLIPVSKMSTTGRWFSNAGGWRWMDHLSLACTGPFPSMASPRTLNMRPSTPSPTGTEMGAPVAVTAMPRPRPSLGESMMQRTVSPPTCWATSMTSRRPSSSTSRASFSSGRAPPSKATSTTGPMTCTMVPCFSLIMAKSPFGRWYVLSIPSPWDVTGPPGPRLQPP</sequence>
<dbReference type="AlphaFoldDB" id="A0A174N2I1"/>
<protein>
    <submittedName>
        <fullName evidence="2">Uncharacterized protein</fullName>
    </submittedName>
</protein>
<evidence type="ECO:0000313" key="3">
    <source>
        <dbReference type="Proteomes" id="UP000095746"/>
    </source>
</evidence>
<dbReference type="Proteomes" id="UP000095746">
    <property type="component" value="Unassembled WGS sequence"/>
</dbReference>
<accession>A0A174N2I1</accession>
<feature type="compositionally biased region" description="Low complexity" evidence="1">
    <location>
        <begin position="91"/>
        <end position="113"/>
    </location>
</feature>
<evidence type="ECO:0000313" key="2">
    <source>
        <dbReference type="EMBL" id="CUP41561.1"/>
    </source>
</evidence>
<evidence type="ECO:0000256" key="1">
    <source>
        <dbReference type="SAM" id="MobiDB-lite"/>
    </source>
</evidence>
<feature type="compositionally biased region" description="Polar residues" evidence="1">
    <location>
        <begin position="41"/>
        <end position="56"/>
    </location>
</feature>
<reference evidence="2 3" key="1">
    <citation type="submission" date="2015-09" db="EMBL/GenBank/DDBJ databases">
        <authorList>
            <consortium name="Pathogen Informatics"/>
        </authorList>
    </citation>
    <scope>NUCLEOTIDE SEQUENCE [LARGE SCALE GENOMIC DNA]</scope>
    <source>
        <strain evidence="2 3">2789STDY5608854</strain>
    </source>
</reference>
<name>A0A174N2I1_FLAPL</name>
<dbReference type="EMBL" id="CYZT01000349">
    <property type="protein sequence ID" value="CUP41561.1"/>
    <property type="molecule type" value="Genomic_DNA"/>
</dbReference>
<proteinExistence type="predicted"/>
<gene>
    <name evidence="2" type="ORF">ERS852411_03108</name>
</gene>